<feature type="domain" description="Cadherin" evidence="17">
    <location>
        <begin position="1396"/>
        <end position="1517"/>
    </location>
</feature>
<feature type="domain" description="Cadherin" evidence="17">
    <location>
        <begin position="497"/>
        <end position="606"/>
    </location>
</feature>
<comment type="function">
    <text evidence="13">Cadherins are calcium-dependent cell adhesion proteins. They preferentially interact with themselves in a homophilic manner in connecting cells.</text>
</comment>
<evidence type="ECO:0000256" key="14">
    <source>
        <dbReference type="PROSITE-ProRule" id="PRU00043"/>
    </source>
</evidence>
<dbReference type="FunFam" id="2.60.40.60:FF:000092">
    <property type="entry name" value="Protocadherin 8"/>
    <property type="match status" value="1"/>
</dbReference>
<proteinExistence type="predicted"/>
<evidence type="ECO:0000259" key="17">
    <source>
        <dbReference type="PROSITE" id="PS50268"/>
    </source>
</evidence>
<name>A0A1B6FAQ5_9HEMI</name>
<dbReference type="InterPro" id="IPR015919">
    <property type="entry name" value="Cadherin-like_sf"/>
</dbReference>
<evidence type="ECO:0000256" key="8">
    <source>
        <dbReference type="ARBA" id="ARBA00022889"/>
    </source>
</evidence>
<dbReference type="GO" id="GO:0048589">
    <property type="term" value="P:developmental growth"/>
    <property type="evidence" value="ECO:0007669"/>
    <property type="project" value="UniProtKB-ARBA"/>
</dbReference>
<dbReference type="GO" id="GO:0030154">
    <property type="term" value="P:cell differentiation"/>
    <property type="evidence" value="ECO:0007669"/>
    <property type="project" value="UniProtKB-ARBA"/>
</dbReference>
<dbReference type="FunFam" id="2.60.40.60:FF:000039">
    <property type="entry name" value="FAT atypical cadherin 3"/>
    <property type="match status" value="1"/>
</dbReference>
<dbReference type="PROSITE" id="PS00232">
    <property type="entry name" value="CADHERIN_1"/>
    <property type="match status" value="6"/>
</dbReference>
<sequence length="1909" mass="212297">MVTSLRERPVSCSGSVQWLCAVGKTVVYFALVNIFVSDPALANRPPKFLIDGQTEIVLRLKEGADTPAGSLIYRLRGVDPDGDTLTFGVREQIGHDILRIETIGVNEANVYLKKELDREVRDEYALVLTLTDGHLGDGNFITQSLLLLVEDVNDNEPIFKPYQSSLVVLEDSGPGILTTVEATDSDEGPYGQVVYSLQELDGETDLFSVSTINGKGVIRLVGRLDYEKKFLYQLRVLATDRSNNERINTATAAILVKVQDVEDQPPEFVVVSPVTRVSEDAPVGTSVLQVRAVDGDRGVNNRILYSVTKGGEGVFDIDAHSGFLYTTTKLDRESTTNSNGAYIIEIMAQEESKAVYPAPSVRTEVTIILMDVNDETPTFRSKMYACEVNENAPANIPLTFLGHVVPQVYDFDQGNNGTFDMLIEDDEGIFEVTPRQGINEASFLIRVKDSSRIDFEKTSVINFTLVAKETVEKSPKSSRVPVTVFIRDMNDNFPEFTKPIYEVWLPENSRVGTVVVKVQAQDPDSGDLGTKGIRYTNLGGSVADLLSLDPISGVITIKEESPAFDRELVSRHYLTIEARDNRGQGNRNSVQLILNIEDVNDNTPQFVHSKYEARLLENQSDFDSPLIVEARDLDLNGTMNSQVHYSIVEWDASVTNFTVDPTLGLVRPSSHIDFETLARIQGGPPDVGVRTLHLTLRAHDLGSPSLYAEVPLLIYVQDINDNQPYFEHEVYEQTIPEDLRGGSTVLQVKATDEDASAPNNQVVYRIQSGAGDKFVIDPTSGILSVANGASLDPDGTEPRTTHYSMMVVALDGGIGGNQMTATTQVQIDIQDVNNKLPVLVDPGTVRVLENTKVGQFVHRVVATDPDEKSSLRFSIDRDNCEARSEEGTIIKPSEFDFLSAFELNAVDGLLRVVRLLDRERVEVIRLAIRVEDTASVSGKQITSGVLTIIVEDENDNNPMFRKPFYRRFITENSQLGVLIVNVVADDADKNRTITYSLEGSAKMTELVHLDQQTGEMVVANRIDHEQTPWLNMTVRATDSGIPPRSALVDVFVQVIDENDNNPYFVGNITNVTLREDTPIGAEVTIIEASDADSGDYGKITFLLDRISSLGKFQINPETGMLNVSDRLDREQQSSYMLIVEAWDNYQFGYSSGESRNAFKQIGVTILDVNDEPPVMNPLPESCVMVTEFLEPGETVYTLKASDADDPNTPNGWVSFSILAGNDQELFEIEPLDHWTARLYAQSSLKAKYGNYTLAINVQDLGAPPNFVVGNLNICVTDFNDNAPQFISPPQNITIRIPENATVGSHVITVTAIDADVGPNAAVRYRLKQDNTGDWNTFSIDQDSGLISLRLPLDRETQKLYQIRVEAYDHGTPTPLSSDLDLTIYVKNVNDYQPQFLIEDFPVNFTEHIAPGKERRLLPETVDRDEVDDLDDPRTPVCYFIVAGNDEGFFNIEPLSHEITVAQELDREEVEMHLIMVKASEDCVTPPQTNNSYLDYKDSTVLRVIIFVNDINDNAPQFVKEVFTGGVTTDADFGSEFMQVRAIDADFGRNAEIQYYMIGQTQMTLSEGMENIQQPPFLVDVNSGIVSLNFDPQKGMKGYFDFKVVANDTGGLSDMARVFIYLLREDQRVRFVLRQHPVELREKIDVFREVLGNVTGAIVNVDEVKVHETMDGRVDKTRSDLYLHFVDRSDHSIMDVSRVLRVVDQSIEHLDSLFKEFNVLDTQAAEAVALVHARTPDSVVWLWLVGTTVFLGLMLVVVISICLSQRASYKRQLKAATITAFAGSADSDMTRVTGSGPGRLPNTNLHSTEGSNPIWMQAYENEWYKEDDSMSQTSERDSLDENAVVSVQTQDGGANSSCNSQTNIIKPERRTVKEQNDLNSKSGVYHQNLYQHLDKLSNPLIAKKLETTEL</sequence>
<feature type="domain" description="Cadherin" evidence="17">
    <location>
        <begin position="65"/>
        <end position="159"/>
    </location>
</feature>
<dbReference type="FunFam" id="2.60.40.60:FF:000118">
    <property type="entry name" value="protocadherin Fat 4"/>
    <property type="match status" value="2"/>
</dbReference>
<feature type="domain" description="Cadherin" evidence="17">
    <location>
        <begin position="1185"/>
        <end position="1285"/>
    </location>
</feature>
<dbReference type="GO" id="GO:0048731">
    <property type="term" value="P:system development"/>
    <property type="evidence" value="ECO:0007669"/>
    <property type="project" value="UniProtKB-ARBA"/>
</dbReference>
<feature type="domain" description="Cadherin" evidence="17">
    <location>
        <begin position="1518"/>
        <end position="1638"/>
    </location>
</feature>
<evidence type="ECO:0000256" key="5">
    <source>
        <dbReference type="ARBA" id="ARBA00022729"/>
    </source>
</evidence>
<keyword evidence="5" id="KW-0732">Signal</keyword>
<comment type="subcellular location">
    <subcellularLocation>
        <location evidence="1">Cell membrane</location>
        <topology evidence="1">Single-pass type I membrane protein</topology>
    </subcellularLocation>
</comment>
<evidence type="ECO:0000256" key="4">
    <source>
        <dbReference type="ARBA" id="ARBA00022692"/>
    </source>
</evidence>
<dbReference type="InterPro" id="IPR020894">
    <property type="entry name" value="Cadherin_CS"/>
</dbReference>
<evidence type="ECO:0000256" key="12">
    <source>
        <dbReference type="ARBA" id="ARBA00023180"/>
    </source>
</evidence>
<dbReference type="GO" id="GO:0048513">
    <property type="term" value="P:animal organ development"/>
    <property type="evidence" value="ECO:0007669"/>
    <property type="project" value="UniProtKB-ARBA"/>
</dbReference>
<evidence type="ECO:0000256" key="16">
    <source>
        <dbReference type="SAM" id="Phobius"/>
    </source>
</evidence>
<keyword evidence="8" id="KW-0130">Cell adhesion</keyword>
<evidence type="ECO:0000256" key="13">
    <source>
        <dbReference type="ARBA" id="ARBA00059331"/>
    </source>
</evidence>
<feature type="domain" description="Cadherin" evidence="17">
    <location>
        <begin position="727"/>
        <end position="839"/>
    </location>
</feature>
<feature type="domain" description="Cadherin" evidence="17">
    <location>
        <begin position="1065"/>
        <end position="1175"/>
    </location>
</feature>
<keyword evidence="7 14" id="KW-0106">Calcium</keyword>
<evidence type="ECO:0000256" key="9">
    <source>
        <dbReference type="ARBA" id="ARBA00022989"/>
    </source>
</evidence>
<dbReference type="GO" id="GO:0005509">
    <property type="term" value="F:calcium ion binding"/>
    <property type="evidence" value="ECO:0007669"/>
    <property type="project" value="UniProtKB-UniRule"/>
</dbReference>
<evidence type="ECO:0000256" key="7">
    <source>
        <dbReference type="ARBA" id="ARBA00022837"/>
    </source>
</evidence>
<keyword evidence="9 16" id="KW-1133">Transmembrane helix</keyword>
<reference evidence="18" key="1">
    <citation type="submission" date="2015-11" db="EMBL/GenBank/DDBJ databases">
        <title>De novo transcriptome assembly of four potential Pierce s Disease insect vectors from Arizona vineyards.</title>
        <authorList>
            <person name="Tassone E.E."/>
        </authorList>
    </citation>
    <scope>NUCLEOTIDE SEQUENCE</scope>
</reference>
<evidence type="ECO:0000256" key="2">
    <source>
        <dbReference type="ARBA" id="ARBA00022475"/>
    </source>
</evidence>
<organism evidence="18">
    <name type="scientific">Cuerna arida</name>
    <dbReference type="NCBI Taxonomy" id="1464854"/>
    <lineage>
        <taxon>Eukaryota</taxon>
        <taxon>Metazoa</taxon>
        <taxon>Ecdysozoa</taxon>
        <taxon>Arthropoda</taxon>
        <taxon>Hexapoda</taxon>
        <taxon>Insecta</taxon>
        <taxon>Pterygota</taxon>
        <taxon>Neoptera</taxon>
        <taxon>Paraneoptera</taxon>
        <taxon>Hemiptera</taxon>
        <taxon>Auchenorrhyncha</taxon>
        <taxon>Membracoidea</taxon>
        <taxon>Cicadellidae</taxon>
        <taxon>Cicadellinae</taxon>
        <taxon>Proconiini</taxon>
        <taxon>Cuerna</taxon>
    </lineage>
</organism>
<feature type="domain" description="Cadherin" evidence="17">
    <location>
        <begin position="607"/>
        <end position="726"/>
    </location>
</feature>
<evidence type="ECO:0000256" key="3">
    <source>
        <dbReference type="ARBA" id="ARBA00022536"/>
    </source>
</evidence>
<feature type="domain" description="Cadherin" evidence="17">
    <location>
        <begin position="277"/>
        <end position="379"/>
    </location>
</feature>
<feature type="domain" description="Cadherin" evidence="17">
    <location>
        <begin position="380"/>
        <end position="496"/>
    </location>
</feature>
<feature type="compositionally biased region" description="Polar residues" evidence="15">
    <location>
        <begin position="1800"/>
        <end position="1810"/>
    </location>
</feature>
<dbReference type="SMART" id="SM00112">
    <property type="entry name" value="CA"/>
    <property type="match status" value="14"/>
</dbReference>
<dbReference type="FunFam" id="2.60.40.60:FF:000098">
    <property type="entry name" value="cadherin-23 isoform X1"/>
    <property type="match status" value="1"/>
</dbReference>
<protein>
    <recommendedName>
        <fullName evidence="17">Cadherin domain-containing protein</fullName>
    </recommendedName>
</protein>
<dbReference type="SUPFAM" id="SSF49313">
    <property type="entry name" value="Cadherin-like"/>
    <property type="match status" value="14"/>
</dbReference>
<feature type="transmembrane region" description="Helical" evidence="16">
    <location>
        <begin position="1739"/>
        <end position="1762"/>
    </location>
</feature>
<evidence type="ECO:0000256" key="11">
    <source>
        <dbReference type="ARBA" id="ARBA00023157"/>
    </source>
</evidence>
<accession>A0A1B6FAQ5</accession>
<keyword evidence="11" id="KW-1015">Disulfide bond</keyword>
<evidence type="ECO:0000256" key="6">
    <source>
        <dbReference type="ARBA" id="ARBA00022737"/>
    </source>
</evidence>
<dbReference type="PRINTS" id="PR00205">
    <property type="entry name" value="CADHERIN"/>
</dbReference>
<dbReference type="PROSITE" id="PS50268">
    <property type="entry name" value="CADHERIN_2"/>
    <property type="match status" value="14"/>
</dbReference>
<dbReference type="FunFam" id="2.60.40.60:FF:000168">
    <property type="entry name" value="Cadherin-related family member 2"/>
    <property type="match status" value="1"/>
</dbReference>
<dbReference type="FunFam" id="2.60.40.60:FF:000124">
    <property type="entry name" value="Cadherin-related family member 1"/>
    <property type="match status" value="1"/>
</dbReference>
<evidence type="ECO:0000313" key="18">
    <source>
        <dbReference type="EMBL" id="JAS47346.1"/>
    </source>
</evidence>
<dbReference type="EMBL" id="GECZ01022423">
    <property type="protein sequence ID" value="JAS47346.1"/>
    <property type="molecule type" value="Transcribed_RNA"/>
</dbReference>
<dbReference type="GO" id="GO:0005886">
    <property type="term" value="C:plasma membrane"/>
    <property type="evidence" value="ECO:0007669"/>
    <property type="project" value="UniProtKB-SubCell"/>
</dbReference>
<dbReference type="Gene3D" id="2.60.40.60">
    <property type="entry name" value="Cadherins"/>
    <property type="match status" value="14"/>
</dbReference>
<keyword evidence="12" id="KW-0325">Glycoprotein</keyword>
<dbReference type="GO" id="GO:0001736">
    <property type="term" value="P:establishment of planar polarity"/>
    <property type="evidence" value="ECO:0007669"/>
    <property type="project" value="UniProtKB-ARBA"/>
</dbReference>
<keyword evidence="3" id="KW-0245">EGF-like domain</keyword>
<dbReference type="PANTHER" id="PTHR24026:SF126">
    <property type="entry name" value="PROTOCADHERIN FAT 4"/>
    <property type="match status" value="1"/>
</dbReference>
<dbReference type="CDD" id="cd11304">
    <property type="entry name" value="Cadherin_repeat"/>
    <property type="match status" value="14"/>
</dbReference>
<dbReference type="PANTHER" id="PTHR24026">
    <property type="entry name" value="FAT ATYPICAL CADHERIN-RELATED"/>
    <property type="match status" value="1"/>
</dbReference>
<keyword evidence="10 16" id="KW-0472">Membrane</keyword>
<feature type="region of interest" description="Disordered" evidence="15">
    <location>
        <begin position="1790"/>
        <end position="1810"/>
    </location>
</feature>
<evidence type="ECO:0000256" key="1">
    <source>
        <dbReference type="ARBA" id="ARBA00004251"/>
    </source>
</evidence>
<feature type="domain" description="Cadherin" evidence="17">
    <location>
        <begin position="961"/>
        <end position="1064"/>
    </location>
</feature>
<gene>
    <name evidence="18" type="ORF">g.26903</name>
</gene>
<keyword evidence="2" id="KW-1003">Cell membrane</keyword>
<keyword evidence="6" id="KW-0677">Repeat</keyword>
<dbReference type="GO" id="GO:0007156">
    <property type="term" value="P:homophilic cell adhesion via plasma membrane adhesion molecules"/>
    <property type="evidence" value="ECO:0007669"/>
    <property type="project" value="InterPro"/>
</dbReference>
<feature type="domain" description="Cadherin" evidence="17">
    <location>
        <begin position="1288"/>
        <end position="1395"/>
    </location>
</feature>
<dbReference type="Pfam" id="PF00028">
    <property type="entry name" value="Cadherin"/>
    <property type="match status" value="11"/>
</dbReference>
<dbReference type="GO" id="GO:0007163">
    <property type="term" value="P:establishment or maintenance of cell polarity"/>
    <property type="evidence" value="ECO:0007669"/>
    <property type="project" value="UniProtKB-ARBA"/>
</dbReference>
<feature type="domain" description="Cadherin" evidence="17">
    <location>
        <begin position="839"/>
        <end position="960"/>
    </location>
</feature>
<dbReference type="InterPro" id="IPR002126">
    <property type="entry name" value="Cadherin-like_dom"/>
</dbReference>
<keyword evidence="4 16" id="KW-0812">Transmembrane</keyword>
<evidence type="ECO:0000256" key="15">
    <source>
        <dbReference type="SAM" id="MobiDB-lite"/>
    </source>
</evidence>
<feature type="domain" description="Cadherin" evidence="17">
    <location>
        <begin position="160"/>
        <end position="268"/>
    </location>
</feature>
<evidence type="ECO:0000256" key="10">
    <source>
        <dbReference type="ARBA" id="ARBA00023136"/>
    </source>
</evidence>
<dbReference type="FunFam" id="2.60.40.60:FF:000382">
    <property type="entry name" value="Cadherin 23"/>
    <property type="match status" value="1"/>
</dbReference>
<dbReference type="FunFam" id="2.60.40.60:FF:000306">
    <property type="entry name" value="Cadherin 23"/>
    <property type="match status" value="1"/>
</dbReference>
<dbReference type="FunFam" id="2.60.40.60:FF:000345">
    <property type="entry name" value="Cadherin 2"/>
    <property type="match status" value="1"/>
</dbReference>